<keyword evidence="2" id="KW-1185">Reference proteome</keyword>
<evidence type="ECO:0000313" key="2">
    <source>
        <dbReference type="Proteomes" id="UP000789901"/>
    </source>
</evidence>
<feature type="non-terminal residue" evidence="1">
    <location>
        <position position="1"/>
    </location>
</feature>
<gene>
    <name evidence="1" type="ORF">GMARGA_LOCUS40533</name>
</gene>
<comment type="caution">
    <text evidence="1">The sequence shown here is derived from an EMBL/GenBank/DDBJ whole genome shotgun (WGS) entry which is preliminary data.</text>
</comment>
<accession>A0ABN7XA02</accession>
<evidence type="ECO:0000313" key="1">
    <source>
        <dbReference type="EMBL" id="CAG8851049.1"/>
    </source>
</evidence>
<reference evidence="1 2" key="1">
    <citation type="submission" date="2021-06" db="EMBL/GenBank/DDBJ databases">
        <authorList>
            <person name="Kallberg Y."/>
            <person name="Tangrot J."/>
            <person name="Rosling A."/>
        </authorList>
    </citation>
    <scope>NUCLEOTIDE SEQUENCE [LARGE SCALE GENOMIC DNA]</scope>
    <source>
        <strain evidence="1 2">120-4 pot B 10/14</strain>
    </source>
</reference>
<protein>
    <submittedName>
        <fullName evidence="1">31191_t:CDS:1</fullName>
    </submittedName>
</protein>
<organism evidence="1 2">
    <name type="scientific">Gigaspora margarita</name>
    <dbReference type="NCBI Taxonomy" id="4874"/>
    <lineage>
        <taxon>Eukaryota</taxon>
        <taxon>Fungi</taxon>
        <taxon>Fungi incertae sedis</taxon>
        <taxon>Mucoromycota</taxon>
        <taxon>Glomeromycotina</taxon>
        <taxon>Glomeromycetes</taxon>
        <taxon>Diversisporales</taxon>
        <taxon>Gigasporaceae</taxon>
        <taxon>Gigaspora</taxon>
    </lineage>
</organism>
<dbReference type="Proteomes" id="UP000789901">
    <property type="component" value="Unassembled WGS sequence"/>
</dbReference>
<feature type="non-terminal residue" evidence="1">
    <location>
        <position position="96"/>
    </location>
</feature>
<name>A0ABN7XA02_GIGMA</name>
<dbReference type="EMBL" id="CAJVQB010104044">
    <property type="protein sequence ID" value="CAG8851049.1"/>
    <property type="molecule type" value="Genomic_DNA"/>
</dbReference>
<proteinExistence type="predicted"/>
<sequence length="96" mass="11267">KLTQYIYQKGWEYIVGDLDTAQAKGLELALYNINPSRDWAMHLMHIFKSCIVYIKRNLFNKRLSQEIYNLAKSILNAPSQEIVESILDKLNHQINQ</sequence>